<protein>
    <submittedName>
        <fullName evidence="8">Tetracycline resistance protein TETA(L)/TETK</fullName>
    </submittedName>
</protein>
<dbReference type="Proteomes" id="UP000031972">
    <property type="component" value="Unassembled WGS sequence"/>
</dbReference>
<feature type="transmembrane region" description="Helical" evidence="6">
    <location>
        <begin position="419"/>
        <end position="438"/>
    </location>
</feature>
<comment type="caution">
    <text evidence="8">The sequence shown here is derived from an EMBL/GenBank/DDBJ whole genome shotgun (WGS) entry which is preliminary data.</text>
</comment>
<evidence type="ECO:0000256" key="1">
    <source>
        <dbReference type="ARBA" id="ARBA00004651"/>
    </source>
</evidence>
<evidence type="ECO:0000256" key="3">
    <source>
        <dbReference type="ARBA" id="ARBA00022692"/>
    </source>
</evidence>
<keyword evidence="5 6" id="KW-0472">Membrane</keyword>
<feature type="transmembrane region" description="Helical" evidence="6">
    <location>
        <begin position="346"/>
        <end position="367"/>
    </location>
</feature>
<dbReference type="InterPro" id="IPR011701">
    <property type="entry name" value="MFS"/>
</dbReference>
<dbReference type="PATRIC" id="fig|220754.4.peg.153"/>
<comment type="subcellular location">
    <subcellularLocation>
        <location evidence="1">Cell membrane</location>
        <topology evidence="1">Multi-pass membrane protein</topology>
    </subcellularLocation>
</comment>
<feature type="transmembrane region" description="Helical" evidence="6">
    <location>
        <begin position="48"/>
        <end position="67"/>
    </location>
</feature>
<accession>A0A0C2W8A3</accession>
<keyword evidence="2" id="KW-0813">Transport</keyword>
<dbReference type="InterPro" id="IPR036259">
    <property type="entry name" value="MFS_trans_sf"/>
</dbReference>
<dbReference type="PROSITE" id="PS50850">
    <property type="entry name" value="MFS"/>
    <property type="match status" value="1"/>
</dbReference>
<organism evidence="8 9">
    <name type="scientific">Jeotgalibacillus campisalis</name>
    <dbReference type="NCBI Taxonomy" id="220754"/>
    <lineage>
        <taxon>Bacteria</taxon>
        <taxon>Bacillati</taxon>
        <taxon>Bacillota</taxon>
        <taxon>Bacilli</taxon>
        <taxon>Bacillales</taxon>
        <taxon>Caryophanaceae</taxon>
        <taxon>Jeotgalibacillus</taxon>
    </lineage>
</organism>
<dbReference type="GO" id="GO:0005886">
    <property type="term" value="C:plasma membrane"/>
    <property type="evidence" value="ECO:0007669"/>
    <property type="project" value="UniProtKB-SubCell"/>
</dbReference>
<name>A0A0C2W8A3_9BACL</name>
<evidence type="ECO:0000259" key="7">
    <source>
        <dbReference type="PROSITE" id="PS50850"/>
    </source>
</evidence>
<dbReference type="Pfam" id="PF07690">
    <property type="entry name" value="MFS_1"/>
    <property type="match status" value="1"/>
</dbReference>
<dbReference type="RefSeq" id="WP_041053605.1">
    <property type="nucleotide sequence ID" value="NZ_JXRR01000001.1"/>
</dbReference>
<feature type="transmembrane region" description="Helical" evidence="6">
    <location>
        <begin position="166"/>
        <end position="187"/>
    </location>
</feature>
<feature type="transmembrane region" description="Helical" evidence="6">
    <location>
        <begin position="221"/>
        <end position="238"/>
    </location>
</feature>
<keyword evidence="3 6" id="KW-0812">Transmembrane</keyword>
<feature type="transmembrane region" description="Helical" evidence="6">
    <location>
        <begin position="322"/>
        <end position="340"/>
    </location>
</feature>
<proteinExistence type="predicted"/>
<evidence type="ECO:0000256" key="5">
    <source>
        <dbReference type="ARBA" id="ARBA00023136"/>
    </source>
</evidence>
<feature type="transmembrane region" description="Helical" evidence="6">
    <location>
        <begin position="103"/>
        <end position="126"/>
    </location>
</feature>
<feature type="transmembrane region" description="Helical" evidence="6">
    <location>
        <begin position="258"/>
        <end position="281"/>
    </location>
</feature>
<dbReference type="Gene3D" id="1.20.1250.20">
    <property type="entry name" value="MFS general substrate transporter like domains"/>
    <property type="match status" value="2"/>
</dbReference>
<feature type="transmembrane region" description="Helical" evidence="6">
    <location>
        <begin position="138"/>
        <end position="160"/>
    </location>
</feature>
<reference evidence="8 9" key="1">
    <citation type="submission" date="2015-01" db="EMBL/GenBank/DDBJ databases">
        <title>Jeotgalibacillus campisalis genome sequencing.</title>
        <authorList>
            <person name="Goh K.M."/>
            <person name="Chan K.-G."/>
            <person name="Yaakop A.S."/>
            <person name="Ee R."/>
            <person name="Gan H.M."/>
            <person name="Chan C.S."/>
        </authorList>
    </citation>
    <scope>NUCLEOTIDE SEQUENCE [LARGE SCALE GENOMIC DNA]</scope>
    <source>
        <strain evidence="8 9">SF-57</strain>
    </source>
</reference>
<keyword evidence="9" id="KW-1185">Reference proteome</keyword>
<dbReference type="PANTHER" id="PTHR42718">
    <property type="entry name" value="MAJOR FACILITATOR SUPERFAMILY MULTIDRUG TRANSPORTER MFSC"/>
    <property type="match status" value="1"/>
</dbReference>
<feature type="transmembrane region" description="Helical" evidence="6">
    <location>
        <begin position="79"/>
        <end position="97"/>
    </location>
</feature>
<evidence type="ECO:0000313" key="8">
    <source>
        <dbReference type="EMBL" id="KIL52821.1"/>
    </source>
</evidence>
<dbReference type="SUPFAM" id="SSF103473">
    <property type="entry name" value="MFS general substrate transporter"/>
    <property type="match status" value="1"/>
</dbReference>
<dbReference type="GO" id="GO:0022857">
    <property type="term" value="F:transmembrane transporter activity"/>
    <property type="evidence" value="ECO:0007669"/>
    <property type="project" value="InterPro"/>
</dbReference>
<feature type="transmembrane region" description="Helical" evidence="6">
    <location>
        <begin position="15"/>
        <end position="36"/>
    </location>
</feature>
<evidence type="ECO:0000256" key="2">
    <source>
        <dbReference type="ARBA" id="ARBA00022448"/>
    </source>
</evidence>
<sequence length="447" mass="49012">MNHSKLESPDYQRTIFVLSIAVWLTVMNTTMFNVALPDVLAEFSLAPSQGAWIVSGYSIVLAIFTIAYTRLSDYIPIRILLTIGIMIFGCSSIFGFFADTFGWLLAARVGQAAGAAAIPGLSMVFAGRFVPIHRRGRAMAMIASASSLGFGLGPVVGGTITDILDWNFLFIVTVFVMAVIPFLFILLPKQETRKASFDLLGGLLTGGAVTSFLLFVSTFQFLFLGSFVILALLLAWRITHTDIPFIQPELLSNRSYRLIVYLSYIGFTLHFALLVLMPLMIGQVFNLSATMVGLIIFPGAMLSAVAAIYVGRLIDEYGNIRVMLLSQILLLISALIFTFLSPYSVYMIMIGYMFTSFGFSSLSSSTTNEISRILPKDQVATGIGMKQLSQFVGSASGAVLGTTILEWRNATYSVASFQWAYASLIILMTLSTVLFFIYRKRAQSLIS</sequence>
<dbReference type="OrthoDB" id="9816041at2"/>
<keyword evidence="4 6" id="KW-1133">Transmembrane helix</keyword>
<feature type="domain" description="Major facilitator superfamily (MFS) profile" evidence="7">
    <location>
        <begin position="14"/>
        <end position="441"/>
    </location>
</feature>
<feature type="transmembrane region" description="Helical" evidence="6">
    <location>
        <begin position="199"/>
        <end position="215"/>
    </location>
</feature>
<feature type="transmembrane region" description="Helical" evidence="6">
    <location>
        <begin position="388"/>
        <end position="407"/>
    </location>
</feature>
<dbReference type="EMBL" id="JXRR01000001">
    <property type="protein sequence ID" value="KIL52821.1"/>
    <property type="molecule type" value="Genomic_DNA"/>
</dbReference>
<evidence type="ECO:0000256" key="4">
    <source>
        <dbReference type="ARBA" id="ARBA00022989"/>
    </source>
</evidence>
<gene>
    <name evidence="8" type="ORF">KR50_01500</name>
</gene>
<dbReference type="PANTHER" id="PTHR42718:SF9">
    <property type="entry name" value="MAJOR FACILITATOR SUPERFAMILY MULTIDRUG TRANSPORTER MFSC"/>
    <property type="match status" value="1"/>
</dbReference>
<dbReference type="PRINTS" id="PR01036">
    <property type="entry name" value="TCRTETB"/>
</dbReference>
<dbReference type="AlphaFoldDB" id="A0A0C2W8A3"/>
<evidence type="ECO:0000313" key="9">
    <source>
        <dbReference type="Proteomes" id="UP000031972"/>
    </source>
</evidence>
<evidence type="ECO:0000256" key="6">
    <source>
        <dbReference type="SAM" id="Phobius"/>
    </source>
</evidence>
<feature type="transmembrane region" description="Helical" evidence="6">
    <location>
        <begin position="287"/>
        <end position="310"/>
    </location>
</feature>
<dbReference type="InterPro" id="IPR020846">
    <property type="entry name" value="MFS_dom"/>
</dbReference>